<feature type="domain" description="AMP-binding enzyme C-terminal" evidence="9">
    <location>
        <begin position="450"/>
        <end position="528"/>
    </location>
</feature>
<dbReference type="InterPro" id="IPR000873">
    <property type="entry name" value="AMP-dep_synth/lig_dom"/>
</dbReference>
<keyword evidence="6" id="KW-0460">Magnesium</keyword>
<dbReference type="Pfam" id="PF13193">
    <property type="entry name" value="AMP-binding_C"/>
    <property type="match status" value="1"/>
</dbReference>
<dbReference type="AlphaFoldDB" id="A0A2H3L4L1"/>
<keyword evidence="2" id="KW-0436">Ligase</keyword>
<evidence type="ECO:0000256" key="6">
    <source>
        <dbReference type="ARBA" id="ARBA00022842"/>
    </source>
</evidence>
<dbReference type="FunFam" id="3.30.300.30:FF:000005">
    <property type="entry name" value="Acyl-coenzyme A synthetase ACSM5, mitochondrial"/>
    <property type="match status" value="1"/>
</dbReference>
<keyword evidence="5" id="KW-0067">ATP-binding</keyword>
<dbReference type="InterPro" id="IPR042099">
    <property type="entry name" value="ANL_N_sf"/>
</dbReference>
<dbReference type="Pfam" id="PF00501">
    <property type="entry name" value="AMP-binding"/>
    <property type="match status" value="1"/>
</dbReference>
<dbReference type="GO" id="GO:0015645">
    <property type="term" value="F:fatty acid ligase activity"/>
    <property type="evidence" value="ECO:0007669"/>
    <property type="project" value="TreeGrafter"/>
</dbReference>
<dbReference type="InterPro" id="IPR045851">
    <property type="entry name" value="AMP-bd_C_sf"/>
</dbReference>
<protein>
    <submittedName>
        <fullName evidence="10">Acyl-CoA synthetase</fullName>
    </submittedName>
</protein>
<evidence type="ECO:0000256" key="3">
    <source>
        <dbReference type="ARBA" id="ARBA00022723"/>
    </source>
</evidence>
<dbReference type="PANTHER" id="PTHR43605:SF10">
    <property type="entry name" value="ACYL-COA SYNTHETASE MEDIUM CHAIN FAMILY MEMBER 3"/>
    <property type="match status" value="1"/>
</dbReference>
<keyword evidence="4" id="KW-0547">Nucleotide-binding</keyword>
<keyword evidence="3" id="KW-0479">Metal-binding</keyword>
<comment type="caution">
    <text evidence="10">The sequence shown here is derived from an EMBL/GenBank/DDBJ whole genome shotgun (WGS) entry which is preliminary data.</text>
</comment>
<dbReference type="GO" id="GO:0046872">
    <property type="term" value="F:metal ion binding"/>
    <property type="evidence" value="ECO:0007669"/>
    <property type="project" value="UniProtKB-KW"/>
</dbReference>
<evidence type="ECO:0000313" key="10">
    <source>
        <dbReference type="EMBL" id="PDV97180.1"/>
    </source>
</evidence>
<organism evidence="10 11">
    <name type="scientific">Candidatus Chloroploca asiatica</name>
    <dbReference type="NCBI Taxonomy" id="1506545"/>
    <lineage>
        <taxon>Bacteria</taxon>
        <taxon>Bacillati</taxon>
        <taxon>Chloroflexota</taxon>
        <taxon>Chloroflexia</taxon>
        <taxon>Chloroflexales</taxon>
        <taxon>Chloroflexineae</taxon>
        <taxon>Oscillochloridaceae</taxon>
        <taxon>Candidatus Chloroploca</taxon>
    </lineage>
</organism>
<dbReference type="GO" id="GO:0016405">
    <property type="term" value="F:CoA-ligase activity"/>
    <property type="evidence" value="ECO:0007669"/>
    <property type="project" value="UniProtKB-ARBA"/>
</dbReference>
<sequence length="543" mass="60276">MEGLIRWRSMVTVAIDLAMPEDFNWAYDVIDRWADDPQKLGMHWVGPTGEERLVTFAEFRARSHRLANELEAMGLQRGDRVLLMLPRVVAWWESILGLMKMGGVPMPATVLLTPKDSIYRINIAEARAVITDTDGAAKIQAIRDQCPTLEHLIVVGSPVEGTTGFEDLISAGASERARMPTPGTDPALIYFTSGTVGNAKMVLHTHASYPIGHRITGTYWLDLKPDDLHWNLSDTGWAKAAWSSLFGPWNMGAALFIHDGRGKYNAHETLELLQRYPITSFCAAPTIYRLLVQEDLKAFTFSSLRSCVSAGEPLNPEVIDVWREATGLTVRDGYGQTESVLLCGNPPGQPIRPGSMGKPLPGIDLAIIDDENEPLPPGKEGDLAVRVRPERPVGLFKEYWRNPNGTAACHRGDWYVTGDRAYVDNDGYYWFVGRSDDVIISAGYRIGPFEVESALIEHPAVAEAAVVAKPDAARGSIVKAYVVLVSSAQPSEELQHELQEFVKTNTAPYKYPREIEFVRDLPKTISGKIRRIELRARAEQEVQ</sequence>
<dbReference type="OrthoDB" id="9778383at2"/>
<evidence type="ECO:0000256" key="1">
    <source>
        <dbReference type="ARBA" id="ARBA00006432"/>
    </source>
</evidence>
<gene>
    <name evidence="10" type="ORF">A9Q02_04530</name>
</gene>
<name>A0A2H3L4L1_9CHLR</name>
<dbReference type="PANTHER" id="PTHR43605">
    <property type="entry name" value="ACYL-COENZYME A SYNTHETASE"/>
    <property type="match status" value="1"/>
</dbReference>
<dbReference type="SUPFAM" id="SSF56801">
    <property type="entry name" value="Acetyl-CoA synthetase-like"/>
    <property type="match status" value="1"/>
</dbReference>
<dbReference type="InterPro" id="IPR025110">
    <property type="entry name" value="AMP-bd_C"/>
</dbReference>
<comment type="similarity">
    <text evidence="1">Belongs to the ATP-dependent AMP-binding enzyme family.</text>
</comment>
<dbReference type="EMBL" id="LYXE01000157">
    <property type="protein sequence ID" value="PDV97180.1"/>
    <property type="molecule type" value="Genomic_DNA"/>
</dbReference>
<dbReference type="GO" id="GO:0004321">
    <property type="term" value="F:fatty-acyl-CoA synthase activity"/>
    <property type="evidence" value="ECO:0007669"/>
    <property type="project" value="TreeGrafter"/>
</dbReference>
<accession>A0A2H3L4L1</accession>
<proteinExistence type="inferred from homology"/>
<evidence type="ECO:0000313" key="11">
    <source>
        <dbReference type="Proteomes" id="UP000220922"/>
    </source>
</evidence>
<dbReference type="GO" id="GO:0006637">
    <property type="term" value="P:acyl-CoA metabolic process"/>
    <property type="evidence" value="ECO:0007669"/>
    <property type="project" value="TreeGrafter"/>
</dbReference>
<keyword evidence="7" id="KW-0443">Lipid metabolism</keyword>
<evidence type="ECO:0000256" key="4">
    <source>
        <dbReference type="ARBA" id="ARBA00022741"/>
    </source>
</evidence>
<evidence type="ECO:0000256" key="2">
    <source>
        <dbReference type="ARBA" id="ARBA00022598"/>
    </source>
</evidence>
<dbReference type="GO" id="GO:0005524">
    <property type="term" value="F:ATP binding"/>
    <property type="evidence" value="ECO:0007669"/>
    <property type="project" value="UniProtKB-KW"/>
</dbReference>
<evidence type="ECO:0000259" key="9">
    <source>
        <dbReference type="Pfam" id="PF13193"/>
    </source>
</evidence>
<reference evidence="10 11" key="1">
    <citation type="submission" date="2016-05" db="EMBL/GenBank/DDBJ databases">
        <authorList>
            <person name="Lavstsen T."/>
            <person name="Jespersen J.S."/>
        </authorList>
    </citation>
    <scope>NUCLEOTIDE SEQUENCE [LARGE SCALE GENOMIC DNA]</scope>
    <source>
        <strain evidence="10 11">B7-9</strain>
    </source>
</reference>
<dbReference type="Gene3D" id="3.30.300.30">
    <property type="match status" value="1"/>
</dbReference>
<dbReference type="Proteomes" id="UP000220922">
    <property type="component" value="Unassembled WGS sequence"/>
</dbReference>
<keyword evidence="11" id="KW-1185">Reference proteome</keyword>
<evidence type="ECO:0000259" key="8">
    <source>
        <dbReference type="Pfam" id="PF00501"/>
    </source>
</evidence>
<dbReference type="FunFam" id="3.40.50.12780:FF:000007">
    <property type="entry name" value="Acyl-coenzyme A synthetase ACSM2A, mitochondrial"/>
    <property type="match status" value="1"/>
</dbReference>
<dbReference type="InterPro" id="IPR051087">
    <property type="entry name" value="Mitochondrial_ACSM"/>
</dbReference>
<feature type="domain" description="AMP-dependent synthetase/ligase" evidence="8">
    <location>
        <begin position="39"/>
        <end position="400"/>
    </location>
</feature>
<evidence type="ECO:0000256" key="5">
    <source>
        <dbReference type="ARBA" id="ARBA00022840"/>
    </source>
</evidence>
<dbReference type="GO" id="GO:0006633">
    <property type="term" value="P:fatty acid biosynthetic process"/>
    <property type="evidence" value="ECO:0007669"/>
    <property type="project" value="TreeGrafter"/>
</dbReference>
<evidence type="ECO:0000256" key="7">
    <source>
        <dbReference type="ARBA" id="ARBA00023098"/>
    </source>
</evidence>
<dbReference type="Gene3D" id="3.40.50.12780">
    <property type="entry name" value="N-terminal domain of ligase-like"/>
    <property type="match status" value="1"/>
</dbReference>